<feature type="transmembrane region" description="Helical" evidence="7">
    <location>
        <begin position="299"/>
        <end position="325"/>
    </location>
</feature>
<evidence type="ECO:0000313" key="9">
    <source>
        <dbReference type="EMBL" id="WXB00785.1"/>
    </source>
</evidence>
<dbReference type="InterPro" id="IPR011701">
    <property type="entry name" value="MFS"/>
</dbReference>
<dbReference type="PANTHER" id="PTHR23514:SF3">
    <property type="entry name" value="BYPASS OF STOP CODON PROTEIN 6"/>
    <property type="match status" value="1"/>
</dbReference>
<feature type="transmembrane region" description="Helical" evidence="7">
    <location>
        <begin position="42"/>
        <end position="64"/>
    </location>
</feature>
<dbReference type="EMBL" id="CP089983">
    <property type="protein sequence ID" value="WXB00785.1"/>
    <property type="molecule type" value="Genomic_DNA"/>
</dbReference>
<dbReference type="InterPro" id="IPR051788">
    <property type="entry name" value="MFS_Transporter"/>
</dbReference>
<reference evidence="9" key="1">
    <citation type="submission" date="2021-12" db="EMBL/GenBank/DDBJ databases">
        <title>Discovery of the Pendulisporaceae a myxobacterial family with distinct sporulation behavior and unique specialized metabolism.</title>
        <authorList>
            <person name="Garcia R."/>
            <person name="Popoff A."/>
            <person name="Bader C.D."/>
            <person name="Loehr J."/>
            <person name="Walesch S."/>
            <person name="Walt C."/>
            <person name="Boldt J."/>
            <person name="Bunk B."/>
            <person name="Haeckl F.J.F.P.J."/>
            <person name="Gunesch A.P."/>
            <person name="Birkelbach J."/>
            <person name="Nuebel U."/>
            <person name="Pietschmann T."/>
            <person name="Bach T."/>
            <person name="Mueller R."/>
        </authorList>
    </citation>
    <scope>NUCLEOTIDE SEQUENCE</scope>
    <source>
        <strain evidence="9">MSr11367</strain>
    </source>
</reference>
<evidence type="ECO:0000256" key="7">
    <source>
        <dbReference type="SAM" id="Phobius"/>
    </source>
</evidence>
<feature type="transmembrane region" description="Helical" evidence="7">
    <location>
        <begin position="337"/>
        <end position="356"/>
    </location>
</feature>
<feature type="transmembrane region" description="Helical" evidence="7">
    <location>
        <begin position="76"/>
        <end position="96"/>
    </location>
</feature>
<evidence type="ECO:0000256" key="6">
    <source>
        <dbReference type="ARBA" id="ARBA00023136"/>
    </source>
</evidence>
<evidence type="ECO:0000256" key="1">
    <source>
        <dbReference type="ARBA" id="ARBA00004127"/>
    </source>
</evidence>
<feature type="transmembrane region" description="Helical" evidence="7">
    <location>
        <begin position="135"/>
        <end position="156"/>
    </location>
</feature>
<evidence type="ECO:0000313" key="10">
    <source>
        <dbReference type="Proteomes" id="UP001374803"/>
    </source>
</evidence>
<dbReference type="Gene3D" id="1.20.1250.20">
    <property type="entry name" value="MFS general substrate transporter like domains"/>
    <property type="match status" value="2"/>
</dbReference>
<dbReference type="Proteomes" id="UP001374803">
    <property type="component" value="Chromosome"/>
</dbReference>
<feature type="transmembrane region" description="Helical" evidence="7">
    <location>
        <begin position="12"/>
        <end position="36"/>
    </location>
</feature>
<dbReference type="RefSeq" id="WP_394830386.1">
    <property type="nucleotide sequence ID" value="NZ_CP089929.1"/>
</dbReference>
<keyword evidence="6 7" id="KW-0472">Membrane</keyword>
<dbReference type="PANTHER" id="PTHR23514">
    <property type="entry name" value="BYPASS OF STOP CODON PROTEIN 6"/>
    <property type="match status" value="1"/>
</dbReference>
<keyword evidence="4 7" id="KW-0812">Transmembrane</keyword>
<sequence length="383" mass="38764">MDPPLVTRGPVTWLMYAGLGYFNYLTCAMGPALPLLRGELAISYTVSSLHFTALAVGLILSGSLADRAMGKLGRRVTFWLGIAGLAGAGLIIASGTHAAVTIGGGLAMGIFGGTTLSMTSTVLSEVHGAHQAAALAEANVVASAAGAFAPLLVGWLATATSWRAAFVLPAAVGAIAPVAFVALRRMQLPEPRPNDAERAPHARALGLAYWTFWSVLVLVDCIEFSMAAWASSYLRDAGGFSAASAATAASLFLIGMLVGRAAGTRLLLVGAKPRALQKLALLTTIAAFLLFRLGPTPSLTLAGLLLTGVGVANLWPLALSLALGAARGASDAAASRASLAAGVGAFSAPLALGAAADALGIATAYWLVVPLVVAAWLLVAKTP</sequence>
<protein>
    <submittedName>
        <fullName evidence="9">MFS transporter</fullName>
    </submittedName>
</protein>
<dbReference type="PROSITE" id="PS50850">
    <property type="entry name" value="MFS"/>
    <property type="match status" value="1"/>
</dbReference>
<evidence type="ECO:0000256" key="3">
    <source>
        <dbReference type="ARBA" id="ARBA00022448"/>
    </source>
</evidence>
<evidence type="ECO:0000256" key="2">
    <source>
        <dbReference type="ARBA" id="ARBA00008335"/>
    </source>
</evidence>
<proteinExistence type="inferred from homology"/>
<dbReference type="SUPFAM" id="SSF103473">
    <property type="entry name" value="MFS general substrate transporter"/>
    <property type="match status" value="1"/>
</dbReference>
<feature type="transmembrane region" description="Helical" evidence="7">
    <location>
        <begin position="162"/>
        <end position="183"/>
    </location>
</feature>
<keyword evidence="5 7" id="KW-1133">Transmembrane helix</keyword>
<feature type="transmembrane region" description="Helical" evidence="7">
    <location>
        <begin position="362"/>
        <end position="380"/>
    </location>
</feature>
<feature type="transmembrane region" description="Helical" evidence="7">
    <location>
        <begin position="242"/>
        <end position="263"/>
    </location>
</feature>
<evidence type="ECO:0000256" key="4">
    <source>
        <dbReference type="ARBA" id="ARBA00022692"/>
    </source>
</evidence>
<feature type="transmembrane region" description="Helical" evidence="7">
    <location>
        <begin position="275"/>
        <end position="293"/>
    </location>
</feature>
<comment type="similarity">
    <text evidence="2">Belongs to the major facilitator superfamily.</text>
</comment>
<name>A0ABZ2KQK4_9BACT</name>
<keyword evidence="10" id="KW-1185">Reference proteome</keyword>
<gene>
    <name evidence="9" type="ORF">LVJ94_28145</name>
</gene>
<feature type="transmembrane region" description="Helical" evidence="7">
    <location>
        <begin position="204"/>
        <end position="230"/>
    </location>
</feature>
<evidence type="ECO:0000259" key="8">
    <source>
        <dbReference type="PROSITE" id="PS50850"/>
    </source>
</evidence>
<comment type="subcellular location">
    <subcellularLocation>
        <location evidence="1">Endomembrane system</location>
        <topology evidence="1">Multi-pass membrane protein</topology>
    </subcellularLocation>
</comment>
<organism evidence="9 10">
    <name type="scientific">Pendulispora rubella</name>
    <dbReference type="NCBI Taxonomy" id="2741070"/>
    <lineage>
        <taxon>Bacteria</taxon>
        <taxon>Pseudomonadati</taxon>
        <taxon>Myxococcota</taxon>
        <taxon>Myxococcia</taxon>
        <taxon>Myxococcales</taxon>
        <taxon>Sorangiineae</taxon>
        <taxon>Pendulisporaceae</taxon>
        <taxon>Pendulispora</taxon>
    </lineage>
</organism>
<accession>A0ABZ2KQK4</accession>
<evidence type="ECO:0000256" key="5">
    <source>
        <dbReference type="ARBA" id="ARBA00022989"/>
    </source>
</evidence>
<feature type="domain" description="Major facilitator superfamily (MFS) profile" evidence="8">
    <location>
        <begin position="1"/>
        <end position="383"/>
    </location>
</feature>
<dbReference type="Pfam" id="PF07690">
    <property type="entry name" value="MFS_1"/>
    <property type="match status" value="1"/>
</dbReference>
<feature type="transmembrane region" description="Helical" evidence="7">
    <location>
        <begin position="102"/>
        <end position="123"/>
    </location>
</feature>
<keyword evidence="3" id="KW-0813">Transport</keyword>
<dbReference type="InterPro" id="IPR036259">
    <property type="entry name" value="MFS_trans_sf"/>
</dbReference>
<dbReference type="InterPro" id="IPR020846">
    <property type="entry name" value="MFS_dom"/>
</dbReference>